<gene>
    <name evidence="8" type="ORF">HPLM_LOCUS18932</name>
</gene>
<proteinExistence type="predicted"/>
<accession>A0A3P8BPT2</accession>
<dbReference type="GO" id="GO:0003964">
    <property type="term" value="F:RNA-directed DNA polymerase activity"/>
    <property type="evidence" value="ECO:0007669"/>
    <property type="project" value="UniProtKB-KW"/>
</dbReference>
<evidence type="ECO:0000256" key="4">
    <source>
        <dbReference type="ARBA" id="ARBA00022759"/>
    </source>
</evidence>
<dbReference type="EMBL" id="UZAF01020930">
    <property type="protein sequence ID" value="VDO74052.1"/>
    <property type="molecule type" value="Genomic_DNA"/>
</dbReference>
<evidence type="ECO:0000313" key="9">
    <source>
        <dbReference type="Proteomes" id="UP000268014"/>
    </source>
</evidence>
<keyword evidence="2" id="KW-0548">Nucleotidyltransferase</keyword>
<protein>
    <recommendedName>
        <fullName evidence="7">Reverse transcriptase RNase H-like domain-containing protein</fullName>
    </recommendedName>
</protein>
<dbReference type="SUPFAM" id="SSF56672">
    <property type="entry name" value="DNA/RNA polymerases"/>
    <property type="match status" value="1"/>
</dbReference>
<dbReference type="AlphaFoldDB" id="A0A3P8BPT2"/>
<reference evidence="8 9" key="1">
    <citation type="submission" date="2018-11" db="EMBL/GenBank/DDBJ databases">
        <authorList>
            <consortium name="Pathogen Informatics"/>
        </authorList>
    </citation>
    <scope>NUCLEOTIDE SEQUENCE [LARGE SCALE GENOMIC DNA]</scope>
    <source>
        <strain evidence="8 9">MHpl1</strain>
    </source>
</reference>
<evidence type="ECO:0000256" key="6">
    <source>
        <dbReference type="ARBA" id="ARBA00022918"/>
    </source>
</evidence>
<evidence type="ECO:0000259" key="7">
    <source>
        <dbReference type="Pfam" id="PF17917"/>
    </source>
</evidence>
<dbReference type="PANTHER" id="PTHR37984:SF5">
    <property type="entry name" value="PROTEIN NYNRIN-LIKE"/>
    <property type="match status" value="1"/>
</dbReference>
<feature type="domain" description="Reverse transcriptase RNase H-like" evidence="7">
    <location>
        <begin position="2"/>
        <end position="76"/>
    </location>
</feature>
<organism evidence="8 9">
    <name type="scientific">Haemonchus placei</name>
    <name type="common">Barber's pole worm</name>
    <dbReference type="NCBI Taxonomy" id="6290"/>
    <lineage>
        <taxon>Eukaryota</taxon>
        <taxon>Metazoa</taxon>
        <taxon>Ecdysozoa</taxon>
        <taxon>Nematoda</taxon>
        <taxon>Chromadorea</taxon>
        <taxon>Rhabditida</taxon>
        <taxon>Rhabditina</taxon>
        <taxon>Rhabditomorpha</taxon>
        <taxon>Strongyloidea</taxon>
        <taxon>Trichostrongylidae</taxon>
        <taxon>Haemonchus</taxon>
    </lineage>
</organism>
<sequence>MHPMFFAPEGLSSCERSYHVNDLEALAVLFALRKLHMLVYELPVKGYSDHLPLTALFKRTNVSARVPSWALELQKYNMEIIHLKGAVNRAADALSRGAVPSDEGKKLGCIPNELIVAAAL</sequence>
<dbReference type="PANTHER" id="PTHR37984">
    <property type="entry name" value="PROTEIN CBG26694"/>
    <property type="match status" value="1"/>
</dbReference>
<dbReference type="InterPro" id="IPR041373">
    <property type="entry name" value="RT_RNaseH"/>
</dbReference>
<dbReference type="InterPro" id="IPR050951">
    <property type="entry name" value="Retrovirus_Pol_polyprotein"/>
</dbReference>
<keyword evidence="9" id="KW-1185">Reference proteome</keyword>
<dbReference type="OrthoDB" id="5863588at2759"/>
<dbReference type="InterPro" id="IPR043502">
    <property type="entry name" value="DNA/RNA_pol_sf"/>
</dbReference>
<evidence type="ECO:0000256" key="5">
    <source>
        <dbReference type="ARBA" id="ARBA00022801"/>
    </source>
</evidence>
<keyword evidence="1" id="KW-0808">Transferase</keyword>
<evidence type="ECO:0000256" key="1">
    <source>
        <dbReference type="ARBA" id="ARBA00022679"/>
    </source>
</evidence>
<dbReference type="GO" id="GO:0004519">
    <property type="term" value="F:endonuclease activity"/>
    <property type="evidence" value="ECO:0007669"/>
    <property type="project" value="UniProtKB-KW"/>
</dbReference>
<keyword evidence="5" id="KW-0378">Hydrolase</keyword>
<evidence type="ECO:0000256" key="3">
    <source>
        <dbReference type="ARBA" id="ARBA00022722"/>
    </source>
</evidence>
<dbReference type="Pfam" id="PF17917">
    <property type="entry name" value="RT_RNaseH"/>
    <property type="match status" value="1"/>
</dbReference>
<keyword evidence="3" id="KW-0540">Nuclease</keyword>
<evidence type="ECO:0000256" key="2">
    <source>
        <dbReference type="ARBA" id="ARBA00022695"/>
    </source>
</evidence>
<dbReference type="STRING" id="6290.A0A3P8BPT2"/>
<dbReference type="Proteomes" id="UP000268014">
    <property type="component" value="Unassembled WGS sequence"/>
</dbReference>
<keyword evidence="4" id="KW-0255">Endonuclease</keyword>
<dbReference type="GO" id="GO:0016787">
    <property type="term" value="F:hydrolase activity"/>
    <property type="evidence" value="ECO:0007669"/>
    <property type="project" value="UniProtKB-KW"/>
</dbReference>
<name>A0A3P8BPT2_HAEPC</name>
<keyword evidence="6" id="KW-0695">RNA-directed DNA polymerase</keyword>
<evidence type="ECO:0000313" key="8">
    <source>
        <dbReference type="EMBL" id="VDO74052.1"/>
    </source>
</evidence>